<dbReference type="Proteomes" id="UP000824120">
    <property type="component" value="Chromosome 6"/>
</dbReference>
<keyword evidence="2" id="KW-1185">Reference proteome</keyword>
<sequence length="138" mass="15397">MGKSAGGLNISACKPETKLKLLRNVSKKKERKKGCGIQWVHLCYGKQGTIWGTKAAQASWMVHKILNTHGYFTSPCMNMGCGQGYESIGPTNRMHCNTHNDKTLQRFHWILEAEAIGWHEVTSIANGEVLNKTIIPED</sequence>
<comment type="caution">
    <text evidence="1">The sequence shown here is derived from an EMBL/GenBank/DDBJ whole genome shotgun (WGS) entry which is preliminary data.</text>
</comment>
<protein>
    <submittedName>
        <fullName evidence="1">Uncharacterized protein</fullName>
    </submittedName>
</protein>
<evidence type="ECO:0000313" key="1">
    <source>
        <dbReference type="EMBL" id="KAG5602420.1"/>
    </source>
</evidence>
<gene>
    <name evidence="1" type="ORF">H5410_033790</name>
</gene>
<evidence type="ECO:0000313" key="2">
    <source>
        <dbReference type="Proteomes" id="UP000824120"/>
    </source>
</evidence>
<accession>A0A9J5YTM3</accession>
<reference evidence="1 2" key="1">
    <citation type="submission" date="2020-09" db="EMBL/GenBank/DDBJ databases">
        <title>De no assembly of potato wild relative species, Solanum commersonii.</title>
        <authorList>
            <person name="Cho K."/>
        </authorList>
    </citation>
    <scope>NUCLEOTIDE SEQUENCE [LARGE SCALE GENOMIC DNA]</scope>
    <source>
        <strain evidence="1">LZ3.2</strain>
        <tissue evidence="1">Leaf</tissue>
    </source>
</reference>
<organism evidence="1 2">
    <name type="scientific">Solanum commersonii</name>
    <name type="common">Commerson's wild potato</name>
    <name type="synonym">Commerson's nightshade</name>
    <dbReference type="NCBI Taxonomy" id="4109"/>
    <lineage>
        <taxon>Eukaryota</taxon>
        <taxon>Viridiplantae</taxon>
        <taxon>Streptophyta</taxon>
        <taxon>Embryophyta</taxon>
        <taxon>Tracheophyta</taxon>
        <taxon>Spermatophyta</taxon>
        <taxon>Magnoliopsida</taxon>
        <taxon>eudicotyledons</taxon>
        <taxon>Gunneridae</taxon>
        <taxon>Pentapetalae</taxon>
        <taxon>asterids</taxon>
        <taxon>lamiids</taxon>
        <taxon>Solanales</taxon>
        <taxon>Solanaceae</taxon>
        <taxon>Solanoideae</taxon>
        <taxon>Solaneae</taxon>
        <taxon>Solanum</taxon>
    </lineage>
</organism>
<dbReference type="EMBL" id="JACXVP010000006">
    <property type="protein sequence ID" value="KAG5602420.1"/>
    <property type="molecule type" value="Genomic_DNA"/>
</dbReference>
<proteinExistence type="predicted"/>
<dbReference type="AlphaFoldDB" id="A0A9J5YTM3"/>
<name>A0A9J5YTM3_SOLCO</name>